<feature type="non-terminal residue" evidence="2">
    <location>
        <position position="250"/>
    </location>
</feature>
<dbReference type="RefSeq" id="XP_015401877.1">
    <property type="nucleotide sequence ID" value="XM_015556822.1"/>
</dbReference>
<dbReference type="InterPro" id="IPR028994">
    <property type="entry name" value="Integrin_alpha_N"/>
</dbReference>
<dbReference type="Pfam" id="PF13517">
    <property type="entry name" value="FG-GAP_3"/>
    <property type="match status" value="1"/>
</dbReference>
<dbReference type="AlphaFoldDB" id="A0A0L1IN56"/>
<accession>A0A0L1IN56</accession>
<dbReference type="STRING" id="1509407.A0A0L1IN56"/>
<protein>
    <recommendedName>
        <fullName evidence="4">VCBS repeat-containing protein</fullName>
    </recommendedName>
</protein>
<dbReference type="GeneID" id="26813370"/>
<name>A0A0L1IN56_ASPN3</name>
<keyword evidence="1" id="KW-0732">Signal</keyword>
<comment type="caution">
    <text evidence="2">The sequence shown here is derived from an EMBL/GenBank/DDBJ whole genome shotgun (WGS) entry which is preliminary data.</text>
</comment>
<dbReference type="Gene3D" id="2.130.10.130">
    <property type="entry name" value="Integrin alpha, N-terminal"/>
    <property type="match status" value="1"/>
</dbReference>
<keyword evidence="3" id="KW-1185">Reference proteome</keyword>
<reference evidence="2 3" key="1">
    <citation type="submission" date="2014-06" db="EMBL/GenBank/DDBJ databases">
        <title>The Genome of the Aflatoxigenic Filamentous Fungus Aspergillus nomius.</title>
        <authorList>
            <person name="Moore M.G."/>
            <person name="Shannon B.M."/>
            <person name="Brian M.M."/>
        </authorList>
    </citation>
    <scope>NUCLEOTIDE SEQUENCE [LARGE SCALE GENOMIC DNA]</scope>
    <source>
        <strain evidence="2 3">NRRL 13137</strain>
    </source>
</reference>
<organism evidence="2 3">
    <name type="scientific">Aspergillus nomiae NRRL (strain ATCC 15546 / NRRL 13137 / CBS 260.88 / M93)</name>
    <dbReference type="NCBI Taxonomy" id="1509407"/>
    <lineage>
        <taxon>Eukaryota</taxon>
        <taxon>Fungi</taxon>
        <taxon>Dikarya</taxon>
        <taxon>Ascomycota</taxon>
        <taxon>Pezizomycotina</taxon>
        <taxon>Eurotiomycetes</taxon>
        <taxon>Eurotiomycetidae</taxon>
        <taxon>Eurotiales</taxon>
        <taxon>Aspergillaceae</taxon>
        <taxon>Aspergillus</taxon>
        <taxon>Aspergillus subgen. Circumdati</taxon>
    </lineage>
</organism>
<evidence type="ECO:0000256" key="1">
    <source>
        <dbReference type="ARBA" id="ARBA00022729"/>
    </source>
</evidence>
<dbReference type="InterPro" id="IPR013517">
    <property type="entry name" value="FG-GAP"/>
</dbReference>
<sequence>MGRTVAKEVTNRNEVRAAIAEGGWNVVYGDLINEGDVLTFIISIPTGAVGGWVAQQVQAQLAKFSQSLSEVSDDVVLQATNYLGNLIKGGGSGESDIHGLGVKGGFATYNRHMEYFLWGRKIGSHDLPNNHQPYIAIRVTKPLPPQGTVPQVPPITTKGLVLQTGTSLHETDNTFDFAVGDWNQDGKPDLFAIKKSNTGSNSTEVHILSGASNFQNFIFQKGTALHQTDDTFDFALGDWNQDGKPDLFII</sequence>
<proteinExistence type="predicted"/>
<dbReference type="Proteomes" id="UP000037505">
    <property type="component" value="Unassembled WGS sequence"/>
</dbReference>
<evidence type="ECO:0000313" key="2">
    <source>
        <dbReference type="EMBL" id="KNG80954.1"/>
    </source>
</evidence>
<evidence type="ECO:0008006" key="4">
    <source>
        <dbReference type="Google" id="ProtNLM"/>
    </source>
</evidence>
<evidence type="ECO:0000313" key="3">
    <source>
        <dbReference type="Proteomes" id="UP000037505"/>
    </source>
</evidence>
<dbReference type="EMBL" id="JNOM01000515">
    <property type="protein sequence ID" value="KNG80954.1"/>
    <property type="molecule type" value="Genomic_DNA"/>
</dbReference>
<gene>
    <name evidence="2" type="ORF">ANOM_011566</name>
</gene>
<dbReference type="SUPFAM" id="SSF69318">
    <property type="entry name" value="Integrin alpha N-terminal domain"/>
    <property type="match status" value="1"/>
</dbReference>